<keyword evidence="7" id="KW-1133">Transmembrane helix</keyword>
<evidence type="ECO:0000313" key="8">
    <source>
        <dbReference type="EMBL" id="CAK0782886.1"/>
    </source>
</evidence>
<feature type="transmembrane region" description="Helical" evidence="7">
    <location>
        <begin position="48"/>
        <end position="70"/>
    </location>
</feature>
<dbReference type="GO" id="GO:0016757">
    <property type="term" value="F:glycosyltransferase activity"/>
    <property type="evidence" value="ECO:0007669"/>
    <property type="project" value="UniProtKB-KW"/>
</dbReference>
<reference evidence="8 9" key="1">
    <citation type="submission" date="2023-10" db="EMBL/GenBank/DDBJ databases">
        <authorList>
            <person name="Maclean D."/>
            <person name="Macfadyen A."/>
        </authorList>
    </citation>
    <scope>NUCLEOTIDE SEQUENCE [LARGE SCALE GENOMIC DNA]</scope>
</reference>
<evidence type="ECO:0000256" key="3">
    <source>
        <dbReference type="ARBA" id="ARBA00022679"/>
    </source>
</evidence>
<keyword evidence="7" id="KW-0812">Transmembrane</keyword>
<keyword evidence="4 7" id="KW-0472">Membrane</keyword>
<keyword evidence="2" id="KW-0328">Glycosyltransferase</keyword>
<sequence length="608" mass="66673">MRLPRVASRNGGMSRIGSTSSLRSEGDRADCQHGLPSKMCHLAGKLRLPTLLVLFLLACVAISGVFGYGWPGQRVLDRGEITVRGMFLTSSTQHSSQQARSAALTVNNEPVSLDDIDTVLSNLEGLCSEEQSWATQDAGLEQCIQGPWNGAAESTEGVQLARSSSSASSVRSSAPRPQRSPIGPSVPSSSSRRGLASVPAHLRGGHGGRAAVRPMRKLSESSECSAALGIPKVALLFLTPGDMPLEEAWATWLRPTAGVLRVDCLAKRVCNAPDEHAMLQGVNEACAPRNDTLSHLFSIYIHPSPTFKGYSRGSIFRGREISPRIKVEWGHWSIVEAQRLLLRSALQDPLNQRFVFLSETCAPLIPAATMYAQLMSESKSRINACRKPDWDLNLDRWNASMEQGHFRQEHWRKSAQWSALVRKHAQVVADDVAVADVFSKTCRAGIDAKSGIEYKCVSDEHYVPSLLALKGLEDETDCSGSMTYVHWWGDGEHMQPETFNLWEVSGDLVEQMRMSDFGCENAQAIASAPNVFTTMGEMATKRCNWQPSRGYPHGLLGPSCHLFARKWDKWTGDAMMDLLELETSLGMLDGRTGACQWPKPDLAAAVLR</sequence>
<dbReference type="PANTHER" id="PTHR31042:SF145">
    <property type="entry name" value="CORE-2_I-BRANCHING BETA-1,6-N-ACETYLGLUCOSAMINYLTRANSFERASE FAMILY PROTEIN"/>
    <property type="match status" value="1"/>
</dbReference>
<name>A0AAV1I804_9CHLO</name>
<feature type="region of interest" description="Disordered" evidence="6">
    <location>
        <begin position="1"/>
        <end position="29"/>
    </location>
</feature>
<gene>
    <name evidence="8" type="ORF">CVIRNUC_006081</name>
</gene>
<proteinExistence type="predicted"/>
<feature type="compositionally biased region" description="Low complexity" evidence="6">
    <location>
        <begin position="161"/>
        <end position="202"/>
    </location>
</feature>
<dbReference type="AlphaFoldDB" id="A0AAV1I804"/>
<accession>A0AAV1I804</accession>
<evidence type="ECO:0000256" key="4">
    <source>
        <dbReference type="ARBA" id="ARBA00023136"/>
    </source>
</evidence>
<dbReference type="InterPro" id="IPR003406">
    <property type="entry name" value="Glyco_trans_14"/>
</dbReference>
<evidence type="ECO:0000256" key="6">
    <source>
        <dbReference type="SAM" id="MobiDB-lite"/>
    </source>
</evidence>
<dbReference type="InterPro" id="IPR044174">
    <property type="entry name" value="BC10-like"/>
</dbReference>
<evidence type="ECO:0000256" key="2">
    <source>
        <dbReference type="ARBA" id="ARBA00022676"/>
    </source>
</evidence>
<dbReference type="PANTHER" id="PTHR31042">
    <property type="entry name" value="CORE-2/I-BRANCHING BETA-1,6-N-ACETYLGLUCOSAMINYLTRANSFERASE FAMILY PROTEIN-RELATED"/>
    <property type="match status" value="1"/>
</dbReference>
<evidence type="ECO:0000256" key="5">
    <source>
        <dbReference type="ARBA" id="ARBA00023180"/>
    </source>
</evidence>
<keyword evidence="5" id="KW-0325">Glycoprotein</keyword>
<organism evidence="8 9">
    <name type="scientific">Coccomyxa viridis</name>
    <dbReference type="NCBI Taxonomy" id="1274662"/>
    <lineage>
        <taxon>Eukaryota</taxon>
        <taxon>Viridiplantae</taxon>
        <taxon>Chlorophyta</taxon>
        <taxon>core chlorophytes</taxon>
        <taxon>Trebouxiophyceae</taxon>
        <taxon>Trebouxiophyceae incertae sedis</taxon>
        <taxon>Coccomyxaceae</taxon>
        <taxon>Coccomyxa</taxon>
    </lineage>
</organism>
<protein>
    <submittedName>
        <fullName evidence="8">Uncharacterized protein</fullName>
    </submittedName>
</protein>
<evidence type="ECO:0000256" key="7">
    <source>
        <dbReference type="SAM" id="Phobius"/>
    </source>
</evidence>
<evidence type="ECO:0000256" key="1">
    <source>
        <dbReference type="ARBA" id="ARBA00004606"/>
    </source>
</evidence>
<comment type="subcellular location">
    <subcellularLocation>
        <location evidence="1">Membrane</location>
        <topology evidence="1">Single-pass type II membrane protein</topology>
    </subcellularLocation>
</comment>
<feature type="region of interest" description="Disordered" evidence="6">
    <location>
        <begin position="154"/>
        <end position="211"/>
    </location>
</feature>
<comment type="caution">
    <text evidence="8">The sequence shown here is derived from an EMBL/GenBank/DDBJ whole genome shotgun (WGS) entry which is preliminary data.</text>
</comment>
<evidence type="ECO:0000313" key="9">
    <source>
        <dbReference type="Proteomes" id="UP001314263"/>
    </source>
</evidence>
<dbReference type="GO" id="GO:0016020">
    <property type="term" value="C:membrane"/>
    <property type="evidence" value="ECO:0007669"/>
    <property type="project" value="UniProtKB-SubCell"/>
</dbReference>
<dbReference type="EMBL" id="CAUYUE010000007">
    <property type="protein sequence ID" value="CAK0782886.1"/>
    <property type="molecule type" value="Genomic_DNA"/>
</dbReference>
<keyword evidence="9" id="KW-1185">Reference proteome</keyword>
<dbReference type="Pfam" id="PF02485">
    <property type="entry name" value="Branch"/>
    <property type="match status" value="1"/>
</dbReference>
<keyword evidence="3" id="KW-0808">Transferase</keyword>
<dbReference type="Proteomes" id="UP001314263">
    <property type="component" value="Unassembled WGS sequence"/>
</dbReference>